<organism evidence="1 2">
    <name type="scientific">Cirrhinus mrigala</name>
    <name type="common">Mrigala</name>
    <dbReference type="NCBI Taxonomy" id="683832"/>
    <lineage>
        <taxon>Eukaryota</taxon>
        <taxon>Metazoa</taxon>
        <taxon>Chordata</taxon>
        <taxon>Craniata</taxon>
        <taxon>Vertebrata</taxon>
        <taxon>Euteleostomi</taxon>
        <taxon>Actinopterygii</taxon>
        <taxon>Neopterygii</taxon>
        <taxon>Teleostei</taxon>
        <taxon>Ostariophysi</taxon>
        <taxon>Cypriniformes</taxon>
        <taxon>Cyprinidae</taxon>
        <taxon>Labeoninae</taxon>
        <taxon>Labeonini</taxon>
        <taxon>Cirrhinus</taxon>
    </lineage>
</organism>
<evidence type="ECO:0000313" key="1">
    <source>
        <dbReference type="EMBL" id="KAL0195696.1"/>
    </source>
</evidence>
<dbReference type="Proteomes" id="UP001529510">
    <property type="component" value="Unassembled WGS sequence"/>
</dbReference>
<feature type="non-terminal residue" evidence="1">
    <location>
        <position position="65"/>
    </location>
</feature>
<keyword evidence="2" id="KW-1185">Reference proteome</keyword>
<evidence type="ECO:0000313" key="2">
    <source>
        <dbReference type="Proteomes" id="UP001529510"/>
    </source>
</evidence>
<name>A0ABD0RBG2_CIRMR</name>
<proteinExistence type="predicted"/>
<reference evidence="1 2" key="1">
    <citation type="submission" date="2024-05" db="EMBL/GenBank/DDBJ databases">
        <title>Genome sequencing and assembly of Indian major carp, Cirrhinus mrigala (Hamilton, 1822).</title>
        <authorList>
            <person name="Mohindra V."/>
            <person name="Chowdhury L.M."/>
            <person name="Lal K."/>
            <person name="Jena J.K."/>
        </authorList>
    </citation>
    <scope>NUCLEOTIDE SEQUENCE [LARGE SCALE GENOMIC DNA]</scope>
    <source>
        <strain evidence="1">CM1030</strain>
        <tissue evidence="1">Blood</tissue>
    </source>
</reference>
<feature type="non-terminal residue" evidence="1">
    <location>
        <position position="1"/>
    </location>
</feature>
<dbReference type="EMBL" id="JAMKFB020000004">
    <property type="protein sequence ID" value="KAL0195696.1"/>
    <property type="molecule type" value="Genomic_DNA"/>
</dbReference>
<comment type="caution">
    <text evidence="1">The sequence shown here is derived from an EMBL/GenBank/DDBJ whole genome shotgun (WGS) entry which is preliminary data.</text>
</comment>
<accession>A0ABD0RBG2</accession>
<gene>
    <name evidence="1" type="ORF">M9458_009268</name>
</gene>
<sequence length="65" mass="7133">NMKLQKPLIDANGEIWRQLKKLGPNSQANSMDSDLISQLPLPEENGSFLCTTSFTEGSDINVIPS</sequence>
<dbReference type="AlphaFoldDB" id="A0ABD0RBG2"/>
<protein>
    <submittedName>
        <fullName evidence="1">Uncharacterized protein</fullName>
    </submittedName>
</protein>